<evidence type="ECO:0000313" key="2">
    <source>
        <dbReference type="Proteomes" id="UP000887564"/>
    </source>
</evidence>
<name>A0A914RCQ0_PAREQ</name>
<sequence>MSTMEEHGENECESKARGLKAHITGKDIQKKGKEIRKQSSRSPADRPPDDKLLQSWENGNGKDAKNFTVL</sequence>
<reference evidence="3" key="1">
    <citation type="submission" date="2022-11" db="UniProtKB">
        <authorList>
            <consortium name="WormBaseParasite"/>
        </authorList>
    </citation>
    <scope>IDENTIFICATION</scope>
</reference>
<feature type="compositionally biased region" description="Basic and acidic residues" evidence="1">
    <location>
        <begin position="60"/>
        <end position="70"/>
    </location>
</feature>
<feature type="region of interest" description="Disordered" evidence="1">
    <location>
        <begin position="1"/>
        <end position="70"/>
    </location>
</feature>
<evidence type="ECO:0000256" key="1">
    <source>
        <dbReference type="SAM" id="MobiDB-lite"/>
    </source>
</evidence>
<feature type="compositionally biased region" description="Basic and acidic residues" evidence="1">
    <location>
        <begin position="24"/>
        <end position="52"/>
    </location>
</feature>
<proteinExistence type="predicted"/>
<dbReference type="Proteomes" id="UP000887564">
    <property type="component" value="Unplaced"/>
</dbReference>
<evidence type="ECO:0000313" key="3">
    <source>
        <dbReference type="WBParaSite" id="PEQ_0000250001-mRNA-1"/>
    </source>
</evidence>
<feature type="compositionally biased region" description="Basic and acidic residues" evidence="1">
    <location>
        <begin position="1"/>
        <end position="16"/>
    </location>
</feature>
<dbReference type="AlphaFoldDB" id="A0A914RCQ0"/>
<keyword evidence="2" id="KW-1185">Reference proteome</keyword>
<accession>A0A914RCQ0</accession>
<organism evidence="2 3">
    <name type="scientific">Parascaris equorum</name>
    <name type="common">Equine roundworm</name>
    <dbReference type="NCBI Taxonomy" id="6256"/>
    <lineage>
        <taxon>Eukaryota</taxon>
        <taxon>Metazoa</taxon>
        <taxon>Ecdysozoa</taxon>
        <taxon>Nematoda</taxon>
        <taxon>Chromadorea</taxon>
        <taxon>Rhabditida</taxon>
        <taxon>Spirurina</taxon>
        <taxon>Ascaridomorpha</taxon>
        <taxon>Ascaridoidea</taxon>
        <taxon>Ascarididae</taxon>
        <taxon>Parascaris</taxon>
    </lineage>
</organism>
<protein>
    <submittedName>
        <fullName evidence="3">Uncharacterized protein</fullName>
    </submittedName>
</protein>
<dbReference type="WBParaSite" id="PEQ_0000250001-mRNA-1">
    <property type="protein sequence ID" value="PEQ_0000250001-mRNA-1"/>
    <property type="gene ID" value="PEQ_0000250001"/>
</dbReference>